<sequence length="178" mass="19835">MPLPPSSSTQRSPTKMLERALSSRRNALYADEAAAENDAVAADESKTKKHLPISFFTTRITNYLTRTGPVWPCLLLLALVLLLIFNSRRFVCVSPYDPVSRSGFFGFDGLESDFGSLGVPWCKYIRLESHFCKVVFFSDRLMDLGVVLMSMSISDQGFARVSGFVSLPSIKDVEFFGN</sequence>
<dbReference type="PANTHER" id="PTHR36362">
    <property type="entry name" value="DNA-DIRECTED RNA POLYMERASE SUBUNIT BETA"/>
    <property type="match status" value="1"/>
</dbReference>
<dbReference type="PANTHER" id="PTHR36362:SF1">
    <property type="entry name" value="DNA-DIRECTED RNA POLYMERASE SUBUNIT BETA"/>
    <property type="match status" value="1"/>
</dbReference>
<dbReference type="EMBL" id="PJQY01000682">
    <property type="protein sequence ID" value="PQQ08698.1"/>
    <property type="molecule type" value="Genomic_DNA"/>
</dbReference>
<keyword evidence="1" id="KW-0472">Membrane</keyword>
<keyword evidence="3" id="KW-1185">Reference proteome</keyword>
<organism evidence="2 3">
    <name type="scientific">Prunus yedoensis var. nudiflora</name>
    <dbReference type="NCBI Taxonomy" id="2094558"/>
    <lineage>
        <taxon>Eukaryota</taxon>
        <taxon>Viridiplantae</taxon>
        <taxon>Streptophyta</taxon>
        <taxon>Embryophyta</taxon>
        <taxon>Tracheophyta</taxon>
        <taxon>Spermatophyta</taxon>
        <taxon>Magnoliopsida</taxon>
        <taxon>eudicotyledons</taxon>
        <taxon>Gunneridae</taxon>
        <taxon>Pentapetalae</taxon>
        <taxon>rosids</taxon>
        <taxon>fabids</taxon>
        <taxon>Rosales</taxon>
        <taxon>Rosaceae</taxon>
        <taxon>Amygdaloideae</taxon>
        <taxon>Amygdaleae</taxon>
        <taxon>Prunus</taxon>
    </lineage>
</organism>
<proteinExistence type="predicted"/>
<accession>A0A314YV55</accession>
<gene>
    <name evidence="2" type="ORF">Pyn_02466</name>
</gene>
<protein>
    <submittedName>
        <fullName evidence="2">Uncharacterized protein</fullName>
    </submittedName>
</protein>
<feature type="transmembrane region" description="Helical" evidence="1">
    <location>
        <begin position="69"/>
        <end position="85"/>
    </location>
</feature>
<dbReference type="Proteomes" id="UP000250321">
    <property type="component" value="Unassembled WGS sequence"/>
</dbReference>
<comment type="caution">
    <text evidence="2">The sequence shown here is derived from an EMBL/GenBank/DDBJ whole genome shotgun (WGS) entry which is preliminary data.</text>
</comment>
<name>A0A314YV55_PRUYE</name>
<evidence type="ECO:0000313" key="3">
    <source>
        <dbReference type="Proteomes" id="UP000250321"/>
    </source>
</evidence>
<evidence type="ECO:0000256" key="1">
    <source>
        <dbReference type="SAM" id="Phobius"/>
    </source>
</evidence>
<dbReference type="OrthoDB" id="10591908at2759"/>
<keyword evidence="1" id="KW-0812">Transmembrane</keyword>
<dbReference type="GO" id="GO:0012505">
    <property type="term" value="C:endomembrane system"/>
    <property type="evidence" value="ECO:0007669"/>
    <property type="project" value="TreeGrafter"/>
</dbReference>
<dbReference type="AlphaFoldDB" id="A0A314YV55"/>
<keyword evidence="1" id="KW-1133">Transmembrane helix</keyword>
<evidence type="ECO:0000313" key="2">
    <source>
        <dbReference type="EMBL" id="PQQ08698.1"/>
    </source>
</evidence>
<reference evidence="2 3" key="1">
    <citation type="submission" date="2018-02" db="EMBL/GenBank/DDBJ databases">
        <title>Draft genome of wild Prunus yedoensis var. nudiflora.</title>
        <authorList>
            <person name="Baek S."/>
            <person name="Kim J.-H."/>
            <person name="Choi K."/>
            <person name="Kim G.-B."/>
            <person name="Cho A."/>
            <person name="Jang H."/>
            <person name="Shin C.-H."/>
            <person name="Yu H.-J."/>
            <person name="Mun J.-H."/>
        </authorList>
    </citation>
    <scope>NUCLEOTIDE SEQUENCE [LARGE SCALE GENOMIC DNA]</scope>
    <source>
        <strain evidence="3">cv. Jeju island</strain>
        <tissue evidence="2">Leaf</tissue>
    </source>
</reference>